<evidence type="ECO:0008006" key="2">
    <source>
        <dbReference type="Google" id="ProtNLM"/>
    </source>
</evidence>
<dbReference type="NCBIfam" id="TIGR01909">
    <property type="entry name" value="C_GCAxxG_C_C"/>
    <property type="match status" value="1"/>
</dbReference>
<dbReference type="Pfam" id="PF09719">
    <property type="entry name" value="C_GCAxxG_C_C"/>
    <property type="match status" value="1"/>
</dbReference>
<comment type="caution">
    <text evidence="1">The sequence shown here is derived from an EMBL/GenBank/DDBJ whole genome shotgun (WGS) entry which is preliminary data.</text>
</comment>
<organism evidence="1">
    <name type="scientific">bioreactor metagenome</name>
    <dbReference type="NCBI Taxonomy" id="1076179"/>
    <lineage>
        <taxon>unclassified sequences</taxon>
        <taxon>metagenomes</taxon>
        <taxon>ecological metagenomes</taxon>
    </lineage>
</organism>
<dbReference type="EMBL" id="VSSQ01001839">
    <property type="protein sequence ID" value="MPM11513.1"/>
    <property type="molecule type" value="Genomic_DNA"/>
</dbReference>
<name>A0A644XBG0_9ZZZZ</name>
<sequence length="165" mass="17850">MDREELIAKAEKQAGDYFNVGLNCAECTFKGFLDLGICGFPPEVVALASGFGGGIGNTGNTCGAVLGGCLAIASMKGRKDPLEGEDMHERVSKLNDPDTGVYQYFARFIAQWMDEHGSIKCSELTKPLADEFGMASVERKRFCKKLIKNAAALSTKIALEQEETK</sequence>
<gene>
    <name evidence="1" type="ORF">SDC9_57859</name>
</gene>
<dbReference type="InterPro" id="IPR010181">
    <property type="entry name" value="CGCAxxGCC_motif"/>
</dbReference>
<reference evidence="1" key="1">
    <citation type="submission" date="2019-08" db="EMBL/GenBank/DDBJ databases">
        <authorList>
            <person name="Kucharzyk K."/>
            <person name="Murdoch R.W."/>
            <person name="Higgins S."/>
            <person name="Loffler F."/>
        </authorList>
    </citation>
    <scope>NUCLEOTIDE SEQUENCE</scope>
</reference>
<accession>A0A644XBG0</accession>
<dbReference type="AlphaFoldDB" id="A0A644XBG0"/>
<proteinExistence type="predicted"/>
<protein>
    <recommendedName>
        <fullName evidence="2">C_GCAxxG_C_C family protein</fullName>
    </recommendedName>
</protein>
<evidence type="ECO:0000313" key="1">
    <source>
        <dbReference type="EMBL" id="MPM11513.1"/>
    </source>
</evidence>